<dbReference type="PANTHER" id="PTHR43712">
    <property type="entry name" value="PUTATIVE (AFU_ORTHOLOGUE AFUA_4G14580)-RELATED"/>
    <property type="match status" value="1"/>
</dbReference>
<evidence type="ECO:0000313" key="5">
    <source>
        <dbReference type="EMBL" id="PHH61950.1"/>
    </source>
</evidence>
<dbReference type="GO" id="GO:0008171">
    <property type="term" value="F:O-methyltransferase activity"/>
    <property type="evidence" value="ECO:0007669"/>
    <property type="project" value="InterPro"/>
</dbReference>
<dbReference type="InterPro" id="IPR029063">
    <property type="entry name" value="SAM-dependent_MTases_sf"/>
</dbReference>
<dbReference type="PANTHER" id="PTHR43712:SF12">
    <property type="entry name" value="STERIGMATOCYSTIN 8-O-METHYLTRANSFERASE"/>
    <property type="match status" value="1"/>
</dbReference>
<evidence type="ECO:0000259" key="4">
    <source>
        <dbReference type="Pfam" id="PF00891"/>
    </source>
</evidence>
<reference evidence="5 6" key="1">
    <citation type="submission" date="2017-06" db="EMBL/GenBank/DDBJ databases">
        <title>Ant-infecting Ophiocordyceps genomes reveal a high diversity of potential behavioral manipulation genes and a possible major role for enterotoxins.</title>
        <authorList>
            <person name="De Bekker C."/>
            <person name="Evans H.C."/>
            <person name="Brachmann A."/>
            <person name="Hughes D.P."/>
        </authorList>
    </citation>
    <scope>NUCLEOTIDE SEQUENCE [LARGE SCALE GENOMIC DNA]</scope>
    <source>
        <strain evidence="5 6">Map64</strain>
    </source>
</reference>
<gene>
    <name evidence="5" type="ORF">CDD81_7699</name>
</gene>
<comment type="caution">
    <text evidence="5">The sequence shown here is derived from an EMBL/GenBank/DDBJ whole genome shotgun (WGS) entry which is preliminary data.</text>
</comment>
<accession>A0A2C5Y3G0</accession>
<organism evidence="5 6">
    <name type="scientific">Ophiocordyceps australis</name>
    <dbReference type="NCBI Taxonomy" id="1399860"/>
    <lineage>
        <taxon>Eukaryota</taxon>
        <taxon>Fungi</taxon>
        <taxon>Dikarya</taxon>
        <taxon>Ascomycota</taxon>
        <taxon>Pezizomycotina</taxon>
        <taxon>Sordariomycetes</taxon>
        <taxon>Hypocreomycetidae</taxon>
        <taxon>Hypocreales</taxon>
        <taxon>Ophiocordycipitaceae</taxon>
        <taxon>Ophiocordyceps</taxon>
    </lineage>
</organism>
<keyword evidence="6" id="KW-1185">Reference proteome</keyword>
<dbReference type="Pfam" id="PF00891">
    <property type="entry name" value="Methyltransf_2"/>
    <property type="match status" value="1"/>
</dbReference>
<dbReference type="Gene3D" id="3.40.50.150">
    <property type="entry name" value="Vaccinia Virus protein VP39"/>
    <property type="match status" value="1"/>
</dbReference>
<dbReference type="AlphaFoldDB" id="A0A2C5Y3G0"/>
<dbReference type="PROSITE" id="PS51683">
    <property type="entry name" value="SAM_OMT_II"/>
    <property type="match status" value="1"/>
</dbReference>
<keyword evidence="2" id="KW-0808">Transferase</keyword>
<feature type="domain" description="O-methyltransferase C-terminal" evidence="4">
    <location>
        <begin position="234"/>
        <end position="414"/>
    </location>
</feature>
<evidence type="ECO:0000313" key="6">
    <source>
        <dbReference type="Proteomes" id="UP000226192"/>
    </source>
</evidence>
<evidence type="ECO:0000256" key="1">
    <source>
        <dbReference type="ARBA" id="ARBA00022603"/>
    </source>
</evidence>
<name>A0A2C5Y3G0_9HYPO</name>
<dbReference type="InterPro" id="IPR001077">
    <property type="entry name" value="COMT_C"/>
</dbReference>
<dbReference type="Proteomes" id="UP000226192">
    <property type="component" value="Unassembled WGS sequence"/>
</dbReference>
<proteinExistence type="predicted"/>
<dbReference type="InterPro" id="IPR016461">
    <property type="entry name" value="COMT-like"/>
</dbReference>
<dbReference type="STRING" id="1399860.A0A2C5Y3G0"/>
<sequence length="440" mass="49174">MADSLVGLAAKISELTATFAKQLEQLNIPEATLDADSPTNYQDLSGEAFLVRQALHDALMDMVYRTQGPSESIFNYVHTSMPDVAVLTCLNAFNFWSAVPLDSPATYTSISQSTHLPLSIVHRLLDHATTMRLFAPAGPASVIHTSRSAAIAKEAGLRALISTLLDDASPPMTMLHEALRRYSLDKAQPSEKMDETAFALFHASGAYGRAYATSWDFIENDGEGERKGWRQRNFTQFMRYIKDIFDLEKVMLEAFDWEAAGNATVVDVGGSGGHDSIALAHHFPNLRITVQDLPQAEPAFHANLPPQLSSRLSFHQHSFFQPQPLAADIYLLKLILHDWPDAESLHILRAFIPAMRPGARILLIDYIGKQAEHVDEALPRSVQAMGTATDVRMLALFATRERRVEEWKDLFQRADERFVVERVKAEALSFMVVMEVVWRP</sequence>
<evidence type="ECO:0000256" key="3">
    <source>
        <dbReference type="ARBA" id="ARBA00022691"/>
    </source>
</evidence>
<dbReference type="OrthoDB" id="1606438at2759"/>
<keyword evidence="3" id="KW-0949">S-adenosyl-L-methionine</keyword>
<dbReference type="SUPFAM" id="SSF53335">
    <property type="entry name" value="S-adenosyl-L-methionine-dependent methyltransferases"/>
    <property type="match status" value="1"/>
</dbReference>
<dbReference type="EMBL" id="NJET01000086">
    <property type="protein sequence ID" value="PHH61950.1"/>
    <property type="molecule type" value="Genomic_DNA"/>
</dbReference>
<keyword evidence="1" id="KW-0489">Methyltransferase</keyword>
<dbReference type="GO" id="GO:0032259">
    <property type="term" value="P:methylation"/>
    <property type="evidence" value="ECO:0007669"/>
    <property type="project" value="UniProtKB-KW"/>
</dbReference>
<protein>
    <recommendedName>
        <fullName evidence="4">O-methyltransferase C-terminal domain-containing protein</fullName>
    </recommendedName>
</protein>
<evidence type="ECO:0000256" key="2">
    <source>
        <dbReference type="ARBA" id="ARBA00022679"/>
    </source>
</evidence>